<sequence length="284" mass="30896">MRAPAIAALAVAAFFTAVTTLFGSWYTIDQGERGVLLRNGAVTGVAGPGLGFKMPIVDDIVTFSVQDRIVTYERLAAYSRDQQPADMQVSVNYRLVPEQVVDIYSRFGSEEAVVARLIQPRVMSELKTVFGRFNAVTAIQERERLNAEVRAAIAEAVAGPVIITGVQIENLDFSDAYEASIEQRMLAEVEVQRLRQNAEREKVQAEITVTQATAKADAVRAQAQADADAIKLRGEAEAQAIRARGEALRDNPNLVGLVQAERWNGQLPTTMVPGGAVPMLGLNR</sequence>
<gene>
    <name evidence="4" type="ORF">GGR16_002642</name>
</gene>
<dbReference type="PANTHER" id="PTHR42911">
    <property type="entry name" value="MODULATOR OF FTSH PROTEASE HFLC"/>
    <property type="match status" value="1"/>
</dbReference>
<proteinExistence type="predicted"/>
<keyword evidence="5" id="KW-1185">Reference proteome</keyword>
<organism evidence="4 5">
    <name type="scientific">Chelatococcus caeni</name>
    <dbReference type="NCBI Taxonomy" id="1348468"/>
    <lineage>
        <taxon>Bacteria</taxon>
        <taxon>Pseudomonadati</taxon>
        <taxon>Pseudomonadota</taxon>
        <taxon>Alphaproteobacteria</taxon>
        <taxon>Hyphomicrobiales</taxon>
        <taxon>Chelatococcaceae</taxon>
        <taxon>Chelatococcus</taxon>
    </lineage>
</organism>
<comment type="caution">
    <text evidence="4">The sequence shown here is derived from an EMBL/GenBank/DDBJ whole genome shotgun (WGS) entry which is preliminary data.</text>
</comment>
<dbReference type="InterPro" id="IPR000163">
    <property type="entry name" value="Prohibitin"/>
</dbReference>
<dbReference type="GO" id="GO:0016020">
    <property type="term" value="C:membrane"/>
    <property type="evidence" value="ECO:0007669"/>
    <property type="project" value="UniProtKB-SubCell"/>
</dbReference>
<dbReference type="GO" id="GO:0008233">
    <property type="term" value="F:peptidase activity"/>
    <property type="evidence" value="ECO:0007669"/>
    <property type="project" value="UniProtKB-KW"/>
</dbReference>
<feature type="domain" description="Band 7" evidence="3">
    <location>
        <begin position="23"/>
        <end position="185"/>
    </location>
</feature>
<reference evidence="4 5" key="1">
    <citation type="submission" date="2020-08" db="EMBL/GenBank/DDBJ databases">
        <title>Genomic Encyclopedia of Type Strains, Phase IV (KMG-IV): sequencing the most valuable type-strain genomes for metagenomic binning, comparative biology and taxonomic classification.</title>
        <authorList>
            <person name="Goeker M."/>
        </authorList>
    </citation>
    <scope>NUCLEOTIDE SEQUENCE [LARGE SCALE GENOMIC DNA]</scope>
    <source>
        <strain evidence="4 5">DSM 103737</strain>
    </source>
</reference>
<dbReference type="InterPro" id="IPR036013">
    <property type="entry name" value="Band_7/SPFH_dom_sf"/>
</dbReference>
<dbReference type="EMBL" id="JACIEN010000003">
    <property type="protein sequence ID" value="MBB4017608.1"/>
    <property type="molecule type" value="Genomic_DNA"/>
</dbReference>
<dbReference type="Proteomes" id="UP000577362">
    <property type="component" value="Unassembled WGS sequence"/>
</dbReference>
<dbReference type="Pfam" id="PF01145">
    <property type="entry name" value="Band_7"/>
    <property type="match status" value="1"/>
</dbReference>
<comment type="subcellular location">
    <subcellularLocation>
        <location evidence="1">Membrane</location>
        <topology evidence="1">Single-pass membrane protein</topology>
    </subcellularLocation>
</comment>
<dbReference type="SUPFAM" id="SSF117892">
    <property type="entry name" value="Band 7/SPFH domain"/>
    <property type="match status" value="1"/>
</dbReference>
<keyword evidence="4" id="KW-0645">Protease</keyword>
<evidence type="ECO:0000259" key="3">
    <source>
        <dbReference type="SMART" id="SM00244"/>
    </source>
</evidence>
<dbReference type="Gene3D" id="3.30.479.30">
    <property type="entry name" value="Band 7 domain"/>
    <property type="match status" value="1"/>
</dbReference>
<feature type="coiled-coil region" evidence="2">
    <location>
        <begin position="135"/>
        <end position="215"/>
    </location>
</feature>
<dbReference type="RefSeq" id="WP_183316909.1">
    <property type="nucleotide sequence ID" value="NZ_JACIEN010000003.1"/>
</dbReference>
<keyword evidence="4" id="KW-0378">Hydrolase</keyword>
<dbReference type="GO" id="GO:0006508">
    <property type="term" value="P:proteolysis"/>
    <property type="evidence" value="ECO:0007669"/>
    <property type="project" value="UniProtKB-KW"/>
</dbReference>
<keyword evidence="2" id="KW-0175">Coiled coil</keyword>
<dbReference type="PANTHER" id="PTHR42911:SF2">
    <property type="entry name" value="PROHIBITIN FAMILY PROTEIN"/>
    <property type="match status" value="1"/>
</dbReference>
<name>A0A840C1S2_9HYPH</name>
<evidence type="ECO:0000256" key="1">
    <source>
        <dbReference type="ARBA" id="ARBA00004167"/>
    </source>
</evidence>
<protein>
    <submittedName>
        <fullName evidence="4">Regulator of protease activity HflC (Stomatin/prohibitin superfamily)</fullName>
    </submittedName>
</protein>
<accession>A0A840C1S2</accession>
<evidence type="ECO:0000313" key="4">
    <source>
        <dbReference type="EMBL" id="MBB4017608.1"/>
    </source>
</evidence>
<dbReference type="SMART" id="SM00244">
    <property type="entry name" value="PHB"/>
    <property type="match status" value="1"/>
</dbReference>
<dbReference type="CDD" id="cd03401">
    <property type="entry name" value="SPFH_prohibitin"/>
    <property type="match status" value="1"/>
</dbReference>
<dbReference type="InterPro" id="IPR001107">
    <property type="entry name" value="Band_7"/>
</dbReference>
<evidence type="ECO:0000256" key="2">
    <source>
        <dbReference type="SAM" id="Coils"/>
    </source>
</evidence>
<dbReference type="AlphaFoldDB" id="A0A840C1S2"/>
<evidence type="ECO:0000313" key="5">
    <source>
        <dbReference type="Proteomes" id="UP000577362"/>
    </source>
</evidence>